<dbReference type="OrthoDB" id="48943at2759"/>
<dbReference type="GO" id="GO:0140358">
    <property type="term" value="F:P-type transmembrane transporter activity"/>
    <property type="evidence" value="ECO:0007669"/>
    <property type="project" value="InterPro"/>
</dbReference>
<evidence type="ECO:0000256" key="6">
    <source>
        <dbReference type="ARBA" id="ARBA00022842"/>
    </source>
</evidence>
<feature type="non-terminal residue" evidence="9">
    <location>
        <position position="297"/>
    </location>
</feature>
<dbReference type="Proteomes" id="UP000801492">
    <property type="component" value="Unassembled WGS sequence"/>
</dbReference>
<evidence type="ECO:0000256" key="7">
    <source>
        <dbReference type="ARBA" id="ARBA00022967"/>
    </source>
</evidence>
<keyword evidence="2" id="KW-0597">Phosphoprotein</keyword>
<comment type="subcellular location">
    <subcellularLocation>
        <location evidence="1">Membrane</location>
        <topology evidence="1">Multi-pass membrane protein</topology>
    </subcellularLocation>
</comment>
<dbReference type="InterPro" id="IPR006544">
    <property type="entry name" value="P-type_TPase_V"/>
</dbReference>
<keyword evidence="10" id="KW-1185">Reference proteome</keyword>
<keyword evidence="7" id="KW-1278">Translocase</keyword>
<dbReference type="AlphaFoldDB" id="A0A8K0G5G9"/>
<protein>
    <submittedName>
        <fullName evidence="9">Uncharacterized protein</fullName>
    </submittedName>
</protein>
<dbReference type="InterPro" id="IPR023298">
    <property type="entry name" value="ATPase_P-typ_TM_dom_sf"/>
</dbReference>
<reference evidence="9" key="1">
    <citation type="submission" date="2019-08" db="EMBL/GenBank/DDBJ databases">
        <title>The genome of the North American firefly Photinus pyralis.</title>
        <authorList>
            <consortium name="Photinus pyralis genome working group"/>
            <person name="Fallon T.R."/>
            <person name="Sander Lower S.E."/>
            <person name="Weng J.-K."/>
        </authorList>
    </citation>
    <scope>NUCLEOTIDE SEQUENCE</scope>
    <source>
        <strain evidence="9">TRF0915ILg1</strain>
        <tissue evidence="9">Whole body</tissue>
    </source>
</reference>
<organism evidence="9 10">
    <name type="scientific">Ignelater luminosus</name>
    <name type="common">Cucubano</name>
    <name type="synonym">Pyrophorus luminosus</name>
    <dbReference type="NCBI Taxonomy" id="2038154"/>
    <lineage>
        <taxon>Eukaryota</taxon>
        <taxon>Metazoa</taxon>
        <taxon>Ecdysozoa</taxon>
        <taxon>Arthropoda</taxon>
        <taxon>Hexapoda</taxon>
        <taxon>Insecta</taxon>
        <taxon>Pterygota</taxon>
        <taxon>Neoptera</taxon>
        <taxon>Endopterygota</taxon>
        <taxon>Coleoptera</taxon>
        <taxon>Polyphaga</taxon>
        <taxon>Elateriformia</taxon>
        <taxon>Elateroidea</taxon>
        <taxon>Elateridae</taxon>
        <taxon>Agrypninae</taxon>
        <taxon>Pyrophorini</taxon>
        <taxon>Ignelater</taxon>
    </lineage>
</organism>
<keyword evidence="8" id="KW-1133">Transmembrane helix</keyword>
<feature type="transmembrane region" description="Helical" evidence="8">
    <location>
        <begin position="80"/>
        <end position="97"/>
    </location>
</feature>
<evidence type="ECO:0000256" key="4">
    <source>
        <dbReference type="ARBA" id="ARBA00022741"/>
    </source>
</evidence>
<dbReference type="GO" id="GO:0005524">
    <property type="term" value="F:ATP binding"/>
    <property type="evidence" value="ECO:0007669"/>
    <property type="project" value="UniProtKB-KW"/>
</dbReference>
<feature type="transmembrane region" description="Helical" evidence="8">
    <location>
        <begin position="49"/>
        <end position="68"/>
    </location>
</feature>
<evidence type="ECO:0000256" key="1">
    <source>
        <dbReference type="ARBA" id="ARBA00004141"/>
    </source>
</evidence>
<evidence type="ECO:0000313" key="9">
    <source>
        <dbReference type="EMBL" id="KAF2886724.1"/>
    </source>
</evidence>
<feature type="transmembrane region" description="Helical" evidence="8">
    <location>
        <begin position="159"/>
        <end position="179"/>
    </location>
</feature>
<dbReference type="PANTHER" id="PTHR45630">
    <property type="entry name" value="CATION-TRANSPORTING ATPASE-RELATED"/>
    <property type="match status" value="1"/>
</dbReference>
<sequence length="297" mass="33928">ALKAAHIGVSLSQAEASVAAPFTSSIEDISCILYLILEGRCALVTSFAVFKYMALYSLIQFFSVLILYTDHSIMGDMQFLFIDLIITTVLAVTMGRQGPRDKLSAKRPMGSLVCVNNLIPLILQIVLCGAIQLGALYYLKLQPWYEPLPPGKEEVVVCWENTVTFCVSSFQYLILALVFSKGRPYRESLICNFWLLVSSLTLTCFITWLLVFPSKKVADFFEVLYAIHHTHEQRLFRYQLLIFPVVHLILAIFVETCVAESRWLKKIAHFVTWKKKPRNKYKLLLKETNFPELLQLT</sequence>
<dbReference type="GO" id="GO:0016020">
    <property type="term" value="C:membrane"/>
    <property type="evidence" value="ECO:0007669"/>
    <property type="project" value="UniProtKB-SubCell"/>
</dbReference>
<dbReference type="EMBL" id="VTPC01086660">
    <property type="protein sequence ID" value="KAF2886724.1"/>
    <property type="molecule type" value="Genomic_DNA"/>
</dbReference>
<dbReference type="GO" id="GO:0015203">
    <property type="term" value="F:polyamine transmembrane transporter activity"/>
    <property type="evidence" value="ECO:0007669"/>
    <property type="project" value="TreeGrafter"/>
</dbReference>
<keyword evidence="8" id="KW-0472">Membrane</keyword>
<dbReference type="GO" id="GO:0006874">
    <property type="term" value="P:intracellular calcium ion homeostasis"/>
    <property type="evidence" value="ECO:0007669"/>
    <property type="project" value="TreeGrafter"/>
</dbReference>
<dbReference type="PANTHER" id="PTHR45630:SF8">
    <property type="entry name" value="CATION-TRANSPORTING ATPASE"/>
    <property type="match status" value="1"/>
</dbReference>
<dbReference type="SUPFAM" id="SSF81665">
    <property type="entry name" value="Calcium ATPase, transmembrane domain M"/>
    <property type="match status" value="1"/>
</dbReference>
<keyword evidence="4" id="KW-0547">Nucleotide-binding</keyword>
<evidence type="ECO:0000256" key="3">
    <source>
        <dbReference type="ARBA" id="ARBA00022723"/>
    </source>
</evidence>
<proteinExistence type="predicted"/>
<keyword evidence="8" id="KW-0812">Transmembrane</keyword>
<feature type="transmembrane region" description="Helical" evidence="8">
    <location>
        <begin position="238"/>
        <end position="258"/>
    </location>
</feature>
<feature type="transmembrane region" description="Helical" evidence="8">
    <location>
        <begin position="191"/>
        <end position="211"/>
    </location>
</feature>
<keyword evidence="5" id="KW-0067">ATP-binding</keyword>
<evidence type="ECO:0000256" key="2">
    <source>
        <dbReference type="ARBA" id="ARBA00022553"/>
    </source>
</evidence>
<keyword evidence="6" id="KW-0460">Magnesium</keyword>
<evidence type="ECO:0000256" key="8">
    <source>
        <dbReference type="SAM" id="Phobius"/>
    </source>
</evidence>
<evidence type="ECO:0000256" key="5">
    <source>
        <dbReference type="ARBA" id="ARBA00022840"/>
    </source>
</evidence>
<name>A0A8K0G5G9_IGNLU</name>
<comment type="caution">
    <text evidence="9">The sequence shown here is derived from an EMBL/GenBank/DDBJ whole genome shotgun (WGS) entry which is preliminary data.</text>
</comment>
<evidence type="ECO:0000313" key="10">
    <source>
        <dbReference type="Proteomes" id="UP000801492"/>
    </source>
</evidence>
<feature type="transmembrane region" description="Helical" evidence="8">
    <location>
        <begin position="118"/>
        <end position="139"/>
    </location>
</feature>
<keyword evidence="3" id="KW-0479">Metal-binding</keyword>
<dbReference type="GO" id="GO:0046872">
    <property type="term" value="F:metal ion binding"/>
    <property type="evidence" value="ECO:0007669"/>
    <property type="project" value="UniProtKB-KW"/>
</dbReference>
<gene>
    <name evidence="9" type="ORF">ILUMI_19449</name>
</gene>
<dbReference type="GO" id="GO:0019829">
    <property type="term" value="F:ATPase-coupled monoatomic cation transmembrane transporter activity"/>
    <property type="evidence" value="ECO:0007669"/>
    <property type="project" value="TreeGrafter"/>
</dbReference>
<accession>A0A8K0G5G9</accession>